<dbReference type="EMBL" id="JAWDGP010001864">
    <property type="protein sequence ID" value="KAK3787450.1"/>
    <property type="molecule type" value="Genomic_DNA"/>
</dbReference>
<evidence type="ECO:0000313" key="3">
    <source>
        <dbReference type="Proteomes" id="UP001283361"/>
    </source>
</evidence>
<keyword evidence="3" id="KW-1185">Reference proteome</keyword>
<gene>
    <name evidence="2" type="ORF">RRG08_025716</name>
</gene>
<dbReference type="PANTHER" id="PTHR35836:SF1">
    <property type="entry name" value="VCBS REPEAT-CONTAINING PROTEIN"/>
    <property type="match status" value="1"/>
</dbReference>
<dbReference type="PANTHER" id="PTHR35836">
    <property type="entry name" value="VCBS REPEAT-CONTAINING PROTEIN"/>
    <property type="match status" value="1"/>
</dbReference>
<feature type="chain" id="PRO_5041899266" evidence="1">
    <location>
        <begin position="22"/>
        <end position="626"/>
    </location>
</feature>
<proteinExistence type="predicted"/>
<accession>A0AAE1AH67</accession>
<evidence type="ECO:0000256" key="1">
    <source>
        <dbReference type="SAM" id="SignalP"/>
    </source>
</evidence>
<comment type="caution">
    <text evidence="2">The sequence shown here is derived from an EMBL/GenBank/DDBJ whole genome shotgun (WGS) entry which is preliminary data.</text>
</comment>
<reference evidence="2" key="1">
    <citation type="journal article" date="2023" name="G3 (Bethesda)">
        <title>A reference genome for the long-term kleptoplast-retaining sea slug Elysia crispata morphotype clarki.</title>
        <authorList>
            <person name="Eastman K.E."/>
            <person name="Pendleton A.L."/>
            <person name="Shaikh M.A."/>
            <person name="Suttiyut T."/>
            <person name="Ogas R."/>
            <person name="Tomko P."/>
            <person name="Gavelis G."/>
            <person name="Widhalm J.R."/>
            <person name="Wisecaver J.H."/>
        </authorList>
    </citation>
    <scope>NUCLEOTIDE SEQUENCE</scope>
    <source>
        <strain evidence="2">ECLA1</strain>
    </source>
</reference>
<evidence type="ECO:0000313" key="2">
    <source>
        <dbReference type="EMBL" id="KAK3787450.1"/>
    </source>
</evidence>
<keyword evidence="1" id="KW-0732">Signal</keyword>
<name>A0AAE1AH67_9GAST</name>
<sequence>MGAFTLPQLLLLSGLIVQIATQSGPLNYGRISFRLAEFVNLVPRTTGSSTSYDLLISSRGRYLSSVGIIPDIGSKLDRLDVLLPDLVNEAPWPNLASGVPEQVLGRADPYIVVPYGSLEESPGGIAMQAVSDQPFSEITDTSGEWTYHKVQWVDMDKDGTLDALACRVRDSRNSGSIVSGGYDPAGQYGGYAGYDPAGQYGGNGGYDPAGQYGGNGGYDPAGQYGGNGGYDPAGQYGGNGGYDPAGQYGGNGGYDPAGQYGGNGGYDPAGQYGGNGGYDPAGQFAGNGGYDPAGQFAGNGGYDPAGQFAGNGGAGDGRYIPAGQSDENGILNLAAILGGNAAYDPAGQFGGNGGYDPAGQNGGNGGYNPAGHYGGYNPNAQSLSSGPISGELVWFSNPQDHRLDRPWNENFIANGPDVFFTHTTVKLSGSDAEVIITAEYYSRAFKIYWTENPNQDWSDTALIRSRDIDKPSPGSPYYLEVHDVNKDGKPDIILTTKDAVNGGIYVYEFPQDFRTEQFTKHLIAGGFSERKAQDKAGAPGAFDFLPAQDPSQKPSIVVAGADACDLSLLKPSNPSDPNNWQYTKSELLQTALSSIKNVKVADVDGDGRYEIFAPTSDDDFVYVWTV</sequence>
<dbReference type="Proteomes" id="UP001283361">
    <property type="component" value="Unassembled WGS sequence"/>
</dbReference>
<feature type="signal peptide" evidence="1">
    <location>
        <begin position="1"/>
        <end position="21"/>
    </location>
</feature>
<protein>
    <submittedName>
        <fullName evidence="2">Uncharacterized protein</fullName>
    </submittedName>
</protein>
<dbReference type="AlphaFoldDB" id="A0AAE1AH67"/>
<organism evidence="2 3">
    <name type="scientific">Elysia crispata</name>
    <name type="common">lettuce slug</name>
    <dbReference type="NCBI Taxonomy" id="231223"/>
    <lineage>
        <taxon>Eukaryota</taxon>
        <taxon>Metazoa</taxon>
        <taxon>Spiralia</taxon>
        <taxon>Lophotrochozoa</taxon>
        <taxon>Mollusca</taxon>
        <taxon>Gastropoda</taxon>
        <taxon>Heterobranchia</taxon>
        <taxon>Euthyneura</taxon>
        <taxon>Panpulmonata</taxon>
        <taxon>Sacoglossa</taxon>
        <taxon>Placobranchoidea</taxon>
        <taxon>Plakobranchidae</taxon>
        <taxon>Elysia</taxon>
    </lineage>
</organism>